<keyword evidence="17" id="KW-1185">Reference proteome</keyword>
<dbReference type="PRINTS" id="PR00344">
    <property type="entry name" value="BCTRLSENSOR"/>
</dbReference>
<evidence type="ECO:0000256" key="3">
    <source>
        <dbReference type="ARBA" id="ARBA00012438"/>
    </source>
</evidence>
<keyword evidence="12" id="KW-0902">Two-component regulatory system</keyword>
<keyword evidence="6" id="KW-0808">Transferase</keyword>
<dbReference type="InterPro" id="IPR003594">
    <property type="entry name" value="HATPase_dom"/>
</dbReference>
<reference evidence="16 17" key="1">
    <citation type="submission" date="2023-08" db="EMBL/GenBank/DDBJ databases">
        <title>Pseudoalteromonas haloplanktis LL1 genome.</title>
        <authorList>
            <person name="Wu S."/>
        </authorList>
    </citation>
    <scope>NUCLEOTIDE SEQUENCE [LARGE SCALE GENOMIC DNA]</scope>
    <source>
        <strain evidence="16 17">LL1</strain>
    </source>
</reference>
<protein>
    <recommendedName>
        <fullName evidence="3">histidine kinase</fullName>
        <ecNumber evidence="3">2.7.13.3</ecNumber>
    </recommendedName>
</protein>
<evidence type="ECO:0000256" key="2">
    <source>
        <dbReference type="ARBA" id="ARBA00004651"/>
    </source>
</evidence>
<evidence type="ECO:0000256" key="5">
    <source>
        <dbReference type="ARBA" id="ARBA00022553"/>
    </source>
</evidence>
<dbReference type="PROSITE" id="PS50109">
    <property type="entry name" value="HIS_KIN"/>
    <property type="match status" value="1"/>
</dbReference>
<comment type="caution">
    <text evidence="16">The sequence shown here is derived from an EMBL/GenBank/DDBJ whole genome shotgun (WGS) entry which is preliminary data.</text>
</comment>
<keyword evidence="8" id="KW-0547">Nucleotide-binding</keyword>
<keyword evidence="4" id="KW-1003">Cell membrane</keyword>
<dbReference type="CDD" id="cd00082">
    <property type="entry name" value="HisKA"/>
    <property type="match status" value="1"/>
</dbReference>
<dbReference type="InterPro" id="IPR036890">
    <property type="entry name" value="HATPase_C_sf"/>
</dbReference>
<keyword evidence="7 14" id="KW-0812">Transmembrane</keyword>
<dbReference type="Pfam" id="PF02518">
    <property type="entry name" value="HATPase_c"/>
    <property type="match status" value="1"/>
</dbReference>
<dbReference type="PANTHER" id="PTHR43065:SF10">
    <property type="entry name" value="PEROXIDE STRESS-ACTIVATED HISTIDINE KINASE MAK3"/>
    <property type="match status" value="1"/>
</dbReference>
<dbReference type="InterPro" id="IPR036097">
    <property type="entry name" value="HisK_dim/P_sf"/>
</dbReference>
<dbReference type="EC" id="2.7.13.3" evidence="3"/>
<gene>
    <name evidence="16" type="ORF">RC083_08870</name>
</gene>
<dbReference type="EMBL" id="JAVIFY010000005">
    <property type="protein sequence ID" value="MDQ9091701.1"/>
    <property type="molecule type" value="Genomic_DNA"/>
</dbReference>
<dbReference type="InterPro" id="IPR029151">
    <property type="entry name" value="Sensor-like_sf"/>
</dbReference>
<evidence type="ECO:0000256" key="7">
    <source>
        <dbReference type="ARBA" id="ARBA00022692"/>
    </source>
</evidence>
<proteinExistence type="predicted"/>
<dbReference type="SMART" id="SM00387">
    <property type="entry name" value="HATPase_c"/>
    <property type="match status" value="1"/>
</dbReference>
<evidence type="ECO:0000313" key="16">
    <source>
        <dbReference type="EMBL" id="MDQ9091701.1"/>
    </source>
</evidence>
<dbReference type="PIRSF" id="PIRSF036431">
    <property type="entry name" value="STHK_DctB"/>
    <property type="match status" value="1"/>
</dbReference>
<evidence type="ECO:0000256" key="8">
    <source>
        <dbReference type="ARBA" id="ARBA00022741"/>
    </source>
</evidence>
<organism evidence="16 17">
    <name type="scientific">Pseudoalteromonas haloplanktis</name>
    <name type="common">Alteromonas haloplanktis</name>
    <dbReference type="NCBI Taxonomy" id="228"/>
    <lineage>
        <taxon>Bacteria</taxon>
        <taxon>Pseudomonadati</taxon>
        <taxon>Pseudomonadota</taxon>
        <taxon>Gammaproteobacteria</taxon>
        <taxon>Alteromonadales</taxon>
        <taxon>Pseudoalteromonadaceae</taxon>
        <taxon>Pseudoalteromonas</taxon>
    </lineage>
</organism>
<evidence type="ECO:0000256" key="10">
    <source>
        <dbReference type="ARBA" id="ARBA00022840"/>
    </source>
</evidence>
<dbReference type="InterPro" id="IPR033479">
    <property type="entry name" value="dCache_1"/>
</dbReference>
<dbReference type="InterPro" id="IPR004358">
    <property type="entry name" value="Sig_transdc_His_kin-like_C"/>
</dbReference>
<feature type="domain" description="Histidine kinase" evidence="15">
    <location>
        <begin position="368"/>
        <end position="580"/>
    </location>
</feature>
<dbReference type="Gene3D" id="1.10.287.130">
    <property type="match status" value="1"/>
</dbReference>
<dbReference type="SUPFAM" id="SSF47384">
    <property type="entry name" value="Homodimeric domain of signal transducing histidine kinase"/>
    <property type="match status" value="1"/>
</dbReference>
<dbReference type="SMART" id="SM00388">
    <property type="entry name" value="HisKA"/>
    <property type="match status" value="1"/>
</dbReference>
<evidence type="ECO:0000256" key="9">
    <source>
        <dbReference type="ARBA" id="ARBA00022777"/>
    </source>
</evidence>
<evidence type="ECO:0000256" key="6">
    <source>
        <dbReference type="ARBA" id="ARBA00022679"/>
    </source>
</evidence>
<dbReference type="InterPro" id="IPR017055">
    <property type="entry name" value="Sig_transdc_His_kinase_DctB"/>
</dbReference>
<evidence type="ECO:0000256" key="13">
    <source>
        <dbReference type="ARBA" id="ARBA00023136"/>
    </source>
</evidence>
<sequence length="583" mass="64954">MLHVPRKIVLAVAILIVLLLVSFLFGRHYDLTQAQQQAQRQVNQLSHYLETELTRFAAIPHLVTDNQLLTAFISDMNLDADNQAVQPINNYLADIQQASGASDVYVLNNAGDVVASSNWQLDYTYIGNNFAFRPYFYQALAGKKVAYFALGLRSNERGIYFSEPIHHGNKVIGVVVLKVNVSKFESDRQLLNNSQSSHFYLSLADNVIAMSDIQSWRLNTMQPIDAAQQQYFTRSRHYLDYMPKVIDAQQRNSQGVPVLQISEANKRSKYVPATAAIHRLKAQMTVLVDMSLVNIAQFPRLVWITVIYVSVLLGFYALMARFAGYKKLLYSRHSLEQEVIERTQALEKAQTALVQSAKLATIGQLSAGINHEINQPLSAMSTYLVSAKRLIIKGDVTQAAENIVIVQSLIERVHKIVGQLKHFSKPAQTQLREQILAQLLKNAMVIASPQLKHDDVSVKDAQIADSIKVWVDGVKFEQVLVNLITNASHAMAQSPERELSFEIEQFEGRVKLSILDTGPGIEQHALGTIFEPFYSTKSSNGLGLGLSISKQIINSFNGCLTAHNRPHGGAQFIITLANTKGAL</sequence>
<dbReference type="SUPFAM" id="SSF55874">
    <property type="entry name" value="ATPase domain of HSP90 chaperone/DNA topoisomerase II/histidine kinase"/>
    <property type="match status" value="1"/>
</dbReference>
<keyword evidence="9" id="KW-0418">Kinase</keyword>
<dbReference type="Gene3D" id="3.30.450.20">
    <property type="entry name" value="PAS domain"/>
    <property type="match status" value="2"/>
</dbReference>
<evidence type="ECO:0000256" key="14">
    <source>
        <dbReference type="SAM" id="Phobius"/>
    </source>
</evidence>
<keyword evidence="5" id="KW-0597">Phosphoprotein</keyword>
<keyword evidence="10" id="KW-0067">ATP-binding</keyword>
<keyword evidence="11 14" id="KW-1133">Transmembrane helix</keyword>
<accession>A0ABU1BB35</accession>
<dbReference type="PANTHER" id="PTHR43065">
    <property type="entry name" value="SENSOR HISTIDINE KINASE"/>
    <property type="match status" value="1"/>
</dbReference>
<feature type="transmembrane region" description="Helical" evidence="14">
    <location>
        <begin position="301"/>
        <end position="323"/>
    </location>
</feature>
<name>A0ABU1BB35_PSEHA</name>
<evidence type="ECO:0000256" key="4">
    <source>
        <dbReference type="ARBA" id="ARBA00022475"/>
    </source>
</evidence>
<evidence type="ECO:0000256" key="11">
    <source>
        <dbReference type="ARBA" id="ARBA00022989"/>
    </source>
</evidence>
<dbReference type="Pfam" id="PF02743">
    <property type="entry name" value="dCache_1"/>
    <property type="match status" value="1"/>
</dbReference>
<evidence type="ECO:0000256" key="1">
    <source>
        <dbReference type="ARBA" id="ARBA00000085"/>
    </source>
</evidence>
<comment type="catalytic activity">
    <reaction evidence="1">
        <text>ATP + protein L-histidine = ADP + protein N-phospho-L-histidine.</text>
        <dbReference type="EC" id="2.7.13.3"/>
    </reaction>
</comment>
<keyword evidence="13 14" id="KW-0472">Membrane</keyword>
<dbReference type="InterPro" id="IPR003661">
    <property type="entry name" value="HisK_dim/P_dom"/>
</dbReference>
<dbReference type="Proteomes" id="UP001226574">
    <property type="component" value="Unassembled WGS sequence"/>
</dbReference>
<evidence type="ECO:0000259" key="15">
    <source>
        <dbReference type="PROSITE" id="PS50109"/>
    </source>
</evidence>
<dbReference type="RefSeq" id="WP_016706799.1">
    <property type="nucleotide sequence ID" value="NZ_JAVIFY010000005.1"/>
</dbReference>
<dbReference type="Gene3D" id="3.30.565.10">
    <property type="entry name" value="Histidine kinase-like ATPase, C-terminal domain"/>
    <property type="match status" value="1"/>
</dbReference>
<evidence type="ECO:0000313" key="17">
    <source>
        <dbReference type="Proteomes" id="UP001226574"/>
    </source>
</evidence>
<dbReference type="InterPro" id="IPR005467">
    <property type="entry name" value="His_kinase_dom"/>
</dbReference>
<evidence type="ECO:0000256" key="12">
    <source>
        <dbReference type="ARBA" id="ARBA00023012"/>
    </source>
</evidence>
<comment type="subcellular location">
    <subcellularLocation>
        <location evidence="2">Cell membrane</location>
        <topology evidence="2">Multi-pass membrane protein</topology>
    </subcellularLocation>
</comment>
<dbReference type="SUPFAM" id="SSF103190">
    <property type="entry name" value="Sensory domain-like"/>
    <property type="match status" value="1"/>
</dbReference>